<keyword evidence="4" id="KW-1185">Reference proteome</keyword>
<protein>
    <submittedName>
        <fullName evidence="3">EAL domain-containing protein</fullName>
    </submittedName>
</protein>
<organism evidence="3 4">
    <name type="scientific">Litorivicinus lipolyticus</name>
    <dbReference type="NCBI Taxonomy" id="418701"/>
    <lineage>
        <taxon>Bacteria</taxon>
        <taxon>Pseudomonadati</taxon>
        <taxon>Pseudomonadota</taxon>
        <taxon>Gammaproteobacteria</taxon>
        <taxon>Oceanospirillales</taxon>
        <taxon>Litorivicinaceae</taxon>
        <taxon>Litorivicinus</taxon>
    </lineage>
</organism>
<dbReference type="EMBL" id="CP045871">
    <property type="protein sequence ID" value="QGG80752.1"/>
    <property type="molecule type" value="Genomic_DNA"/>
</dbReference>
<dbReference type="OrthoDB" id="5894408at2"/>
<keyword evidence="1" id="KW-0472">Membrane</keyword>
<name>A0A5Q2QEJ0_9GAMM</name>
<dbReference type="KEGG" id="llp:GH975_09290"/>
<evidence type="ECO:0000256" key="1">
    <source>
        <dbReference type="SAM" id="Phobius"/>
    </source>
</evidence>
<feature type="transmembrane region" description="Helical" evidence="1">
    <location>
        <begin position="183"/>
        <end position="205"/>
    </location>
</feature>
<dbReference type="Proteomes" id="UP000388235">
    <property type="component" value="Chromosome"/>
</dbReference>
<dbReference type="InterPro" id="IPR043128">
    <property type="entry name" value="Rev_trsase/Diguanyl_cyclase"/>
</dbReference>
<dbReference type="Gene3D" id="3.30.70.270">
    <property type="match status" value="1"/>
</dbReference>
<keyword evidence="1" id="KW-1133">Transmembrane helix</keyword>
<evidence type="ECO:0000313" key="4">
    <source>
        <dbReference type="Proteomes" id="UP000388235"/>
    </source>
</evidence>
<proteinExistence type="predicted"/>
<reference evidence="3 4" key="1">
    <citation type="submission" date="2019-11" db="EMBL/GenBank/DDBJ databases">
        <authorList>
            <person name="Khan S.A."/>
            <person name="Jeon C.O."/>
            <person name="Chun B.H."/>
        </authorList>
    </citation>
    <scope>NUCLEOTIDE SEQUENCE [LARGE SCALE GENOMIC DNA]</scope>
    <source>
        <strain evidence="3 4">IMCC 1097</strain>
    </source>
</reference>
<dbReference type="PANTHER" id="PTHR33121:SF70">
    <property type="entry name" value="SIGNALING PROTEIN YKOW"/>
    <property type="match status" value="1"/>
</dbReference>
<dbReference type="Pfam" id="PF00990">
    <property type="entry name" value="GGDEF"/>
    <property type="match status" value="1"/>
</dbReference>
<dbReference type="InterPro" id="IPR050706">
    <property type="entry name" value="Cyclic-di-GMP_PDE-like"/>
</dbReference>
<dbReference type="InterPro" id="IPR001633">
    <property type="entry name" value="EAL_dom"/>
</dbReference>
<accession>A0A5Q2QEJ0</accession>
<dbReference type="Gene3D" id="3.20.20.450">
    <property type="entry name" value="EAL domain"/>
    <property type="match status" value="1"/>
</dbReference>
<dbReference type="InterPro" id="IPR042461">
    <property type="entry name" value="LapD_MoxY_peri_C"/>
</dbReference>
<keyword evidence="1" id="KW-0812">Transmembrane</keyword>
<dbReference type="PANTHER" id="PTHR33121">
    <property type="entry name" value="CYCLIC DI-GMP PHOSPHODIESTERASE PDEF"/>
    <property type="match status" value="1"/>
</dbReference>
<dbReference type="InterPro" id="IPR032244">
    <property type="entry name" value="LapD_MoxY_N"/>
</dbReference>
<dbReference type="SMART" id="SM00267">
    <property type="entry name" value="GGDEF"/>
    <property type="match status" value="1"/>
</dbReference>
<dbReference type="PROSITE" id="PS50883">
    <property type="entry name" value="EAL"/>
    <property type="match status" value="1"/>
</dbReference>
<dbReference type="AlphaFoldDB" id="A0A5Q2QEJ0"/>
<dbReference type="Gene3D" id="6.20.270.20">
    <property type="entry name" value="LapD/MoxY periplasmic domain"/>
    <property type="match status" value="1"/>
</dbReference>
<evidence type="ECO:0000313" key="3">
    <source>
        <dbReference type="EMBL" id="QGG80752.1"/>
    </source>
</evidence>
<dbReference type="Pfam" id="PF00563">
    <property type="entry name" value="EAL"/>
    <property type="match status" value="1"/>
</dbReference>
<sequence>MDQQSRQRETCVRCLQCRPLAGPASAHGQGDYIVNLRNQLSLAFGAVLLAVLAVIAAFDAQQSRRYLDEQLSRNAQGAATSLALSMQAGWRDQPDVPVLRSLGDALFDRGLYRSLVLTQSDGVVLVQRVDRQPIQSVPVWFQQWLPLAPAAGLAEVSDGWRTMARLEIEPHPGLAYINLWERFIRACVSVLLGALAATGLVYLLMARLFRPLERICAQSKHWALGSFSVIPPPGIAEVTPLVDSLNRSNAALAKLFQSLEGDLDLAREAADTDAVSGALNRDAFCERLDAQLSDDDVAGGAVMLRLNGLDALNHDLGRATTDGVIRAIVSVLDQVLGDGALVARLNGSDLVGFTPGADHAHLLAACDGLDAMLARTLPLSVARDGMFKVVATQVRPADRRADVLSRLDRALDESDHGAVVGDEMAMPGGRQAWSQQINALWDQGRLVFQSLPLVDVNLQPEYHLLLGKLAQDGGALLSALSFMPALAATDRLAELDRAAVAEALRRVAQSRRRIGVTLTRAAIDNPSLLQAHFDATALQRARIVFEITEQDLLAARDSWGMLEPLLTRHGNWVLKHAGLANGTVEAVRRFKPRGVKLAPSLIQGAMHRRATAEFVRTTSHLLRSLDCKVWVEGVGDMATWEWAVKHQFDGGQGRFVNTDE</sequence>
<feature type="transmembrane region" description="Helical" evidence="1">
    <location>
        <begin position="40"/>
        <end position="58"/>
    </location>
</feature>
<dbReference type="SUPFAM" id="SSF55073">
    <property type="entry name" value="Nucleotide cyclase"/>
    <property type="match status" value="1"/>
</dbReference>
<gene>
    <name evidence="3" type="ORF">GH975_09290</name>
</gene>
<dbReference type="GO" id="GO:0071111">
    <property type="term" value="F:cyclic-guanylate-specific phosphodiesterase activity"/>
    <property type="evidence" value="ECO:0007669"/>
    <property type="project" value="InterPro"/>
</dbReference>
<feature type="domain" description="EAL" evidence="2">
    <location>
        <begin position="430"/>
        <end position="660"/>
    </location>
</feature>
<dbReference type="InterPro" id="IPR000160">
    <property type="entry name" value="GGDEF_dom"/>
</dbReference>
<evidence type="ECO:0000259" key="2">
    <source>
        <dbReference type="PROSITE" id="PS50883"/>
    </source>
</evidence>
<dbReference type="SMART" id="SM00052">
    <property type="entry name" value="EAL"/>
    <property type="match status" value="1"/>
</dbReference>
<dbReference type="InterPro" id="IPR035919">
    <property type="entry name" value="EAL_sf"/>
</dbReference>
<dbReference type="SUPFAM" id="SSF141868">
    <property type="entry name" value="EAL domain-like"/>
    <property type="match status" value="1"/>
</dbReference>
<dbReference type="Pfam" id="PF16448">
    <property type="entry name" value="LapD_MoxY_N"/>
    <property type="match status" value="1"/>
</dbReference>
<dbReference type="Gene3D" id="3.30.110.200">
    <property type="match status" value="1"/>
</dbReference>
<dbReference type="InterPro" id="IPR029787">
    <property type="entry name" value="Nucleotide_cyclase"/>
</dbReference>